<organism evidence="4 5">
    <name type="scientific">Discostella pseudostelligera</name>
    <dbReference type="NCBI Taxonomy" id="259834"/>
    <lineage>
        <taxon>Eukaryota</taxon>
        <taxon>Sar</taxon>
        <taxon>Stramenopiles</taxon>
        <taxon>Ochrophyta</taxon>
        <taxon>Bacillariophyta</taxon>
        <taxon>Coscinodiscophyceae</taxon>
        <taxon>Thalassiosirophycidae</taxon>
        <taxon>Stephanodiscales</taxon>
        <taxon>Stephanodiscaceae</taxon>
        <taxon>Discostella</taxon>
    </lineage>
</organism>
<evidence type="ECO:0000313" key="5">
    <source>
        <dbReference type="Proteomes" id="UP001530293"/>
    </source>
</evidence>
<evidence type="ECO:0000256" key="3">
    <source>
        <dbReference type="SAM" id="SignalP"/>
    </source>
</evidence>
<feature type="transmembrane region" description="Helical" evidence="2">
    <location>
        <begin position="137"/>
        <end position="157"/>
    </location>
</feature>
<feature type="region of interest" description="Disordered" evidence="1">
    <location>
        <begin position="275"/>
        <end position="308"/>
    </location>
</feature>
<feature type="compositionally biased region" description="Polar residues" evidence="1">
    <location>
        <begin position="298"/>
        <end position="308"/>
    </location>
</feature>
<accession>A0ABD3M7G9</accession>
<keyword evidence="5" id="KW-1185">Reference proteome</keyword>
<proteinExistence type="predicted"/>
<dbReference type="Proteomes" id="UP001530293">
    <property type="component" value="Unassembled WGS sequence"/>
</dbReference>
<comment type="caution">
    <text evidence="4">The sequence shown here is derived from an EMBL/GenBank/DDBJ whole genome shotgun (WGS) entry which is preliminary data.</text>
</comment>
<feature type="compositionally biased region" description="Polar residues" evidence="1">
    <location>
        <begin position="275"/>
        <end position="287"/>
    </location>
</feature>
<feature type="chain" id="PRO_5044839033" evidence="3">
    <location>
        <begin position="35"/>
        <end position="320"/>
    </location>
</feature>
<evidence type="ECO:0000256" key="1">
    <source>
        <dbReference type="SAM" id="MobiDB-lite"/>
    </source>
</evidence>
<feature type="signal peptide" evidence="3">
    <location>
        <begin position="1"/>
        <end position="34"/>
    </location>
</feature>
<evidence type="ECO:0000256" key="2">
    <source>
        <dbReference type="SAM" id="Phobius"/>
    </source>
</evidence>
<feature type="region of interest" description="Disordered" evidence="1">
    <location>
        <begin position="236"/>
        <end position="258"/>
    </location>
</feature>
<keyword evidence="3" id="KW-0732">Signal</keyword>
<keyword evidence="2" id="KW-0812">Transmembrane</keyword>
<keyword evidence="2" id="KW-1133">Transmembrane helix</keyword>
<dbReference type="AlphaFoldDB" id="A0ABD3M7G9"/>
<name>A0ABD3M7G9_9STRA</name>
<sequence>MDADKNRDCRLMPHGGNILLPIVLATLGLCAALAEDGCDFARIRGASVEMLTGSSIVPYIDSGMSAYRIPGYYPADQSWRVVYSDECQPYQYMDILVDTPWLAAKWLRFLASVLGGTATMFLWTSTCLILQPNYWRAAGVGIALACLCQLSSFAWFYTKICHTTATSYQDFEAGIEVELNPRVQVPSSCTLFFGSKCTIASCILWGVASVIILLKYPPPIPKLIVHDEDVAMIITPDQKSSSTEGHRRRKVGEVDGEKSSTLNLEKLMASISAAKSSQRSVSTNSGPSVGVLHDENPRASTRMSATRQSFTSTFSDMTFA</sequence>
<feature type="transmembrane region" description="Helical" evidence="2">
    <location>
        <begin position="191"/>
        <end position="214"/>
    </location>
</feature>
<gene>
    <name evidence="4" type="ORF">ACHAWU_006573</name>
</gene>
<evidence type="ECO:0000313" key="4">
    <source>
        <dbReference type="EMBL" id="KAL3760025.1"/>
    </source>
</evidence>
<keyword evidence="2" id="KW-0472">Membrane</keyword>
<reference evidence="4 5" key="1">
    <citation type="submission" date="2024-10" db="EMBL/GenBank/DDBJ databases">
        <title>Updated reference genomes for cyclostephanoid diatoms.</title>
        <authorList>
            <person name="Roberts W.R."/>
            <person name="Alverson A.J."/>
        </authorList>
    </citation>
    <scope>NUCLEOTIDE SEQUENCE [LARGE SCALE GENOMIC DNA]</scope>
    <source>
        <strain evidence="4 5">AJA232-27</strain>
    </source>
</reference>
<protein>
    <submittedName>
        <fullName evidence="4">Uncharacterized protein</fullName>
    </submittedName>
</protein>
<feature type="transmembrane region" description="Helical" evidence="2">
    <location>
        <begin position="106"/>
        <end position="130"/>
    </location>
</feature>
<dbReference type="EMBL" id="JALLBG020000194">
    <property type="protein sequence ID" value="KAL3760025.1"/>
    <property type="molecule type" value="Genomic_DNA"/>
</dbReference>